<feature type="region of interest" description="Disordered" evidence="7">
    <location>
        <begin position="440"/>
        <end position="490"/>
    </location>
</feature>
<reference evidence="9 10" key="1">
    <citation type="submission" date="2024-02" db="EMBL/GenBank/DDBJ databases">
        <title>High-quality chromosome-scale genome assembly of Pensacola bahiagrass (Paspalum notatum Flugge var. saurae).</title>
        <authorList>
            <person name="Vega J.M."/>
            <person name="Podio M."/>
            <person name="Orjuela J."/>
            <person name="Siena L.A."/>
            <person name="Pessino S.C."/>
            <person name="Combes M.C."/>
            <person name="Mariac C."/>
            <person name="Albertini E."/>
            <person name="Pupilli F."/>
            <person name="Ortiz J.P.A."/>
            <person name="Leblanc O."/>
        </authorList>
    </citation>
    <scope>NUCLEOTIDE SEQUENCE [LARGE SCALE GENOMIC DNA]</scope>
    <source>
        <strain evidence="9">R1</strain>
        <tissue evidence="9">Leaf</tissue>
    </source>
</reference>
<dbReference type="InterPro" id="IPR025610">
    <property type="entry name" value="MYC/MYB_N"/>
</dbReference>
<dbReference type="SUPFAM" id="SSF47459">
    <property type="entry name" value="HLH, helix-loop-helix DNA-binding domain"/>
    <property type="match status" value="1"/>
</dbReference>
<evidence type="ECO:0000256" key="1">
    <source>
        <dbReference type="ARBA" id="ARBA00004123"/>
    </source>
</evidence>
<dbReference type="InterPro" id="IPR036638">
    <property type="entry name" value="HLH_DNA-bd_sf"/>
</dbReference>
<dbReference type="Pfam" id="PF22754">
    <property type="entry name" value="bHLH-TF_ACT-like_plant"/>
    <property type="match status" value="1"/>
</dbReference>
<gene>
    <name evidence="9" type="ORF">U9M48_012184</name>
</gene>
<feature type="region of interest" description="Disordered" evidence="7">
    <location>
        <begin position="572"/>
        <end position="591"/>
    </location>
</feature>
<dbReference type="GO" id="GO:0005634">
    <property type="term" value="C:nucleus"/>
    <property type="evidence" value="ECO:0007669"/>
    <property type="project" value="UniProtKB-SubCell"/>
</dbReference>
<dbReference type="SMART" id="SM00353">
    <property type="entry name" value="HLH"/>
    <property type="match status" value="1"/>
</dbReference>
<keyword evidence="6" id="KW-0539">Nucleus</keyword>
<dbReference type="GO" id="GO:0046983">
    <property type="term" value="F:protein dimerization activity"/>
    <property type="evidence" value="ECO:0007669"/>
    <property type="project" value="InterPro"/>
</dbReference>
<dbReference type="Pfam" id="PF00010">
    <property type="entry name" value="HLH"/>
    <property type="match status" value="1"/>
</dbReference>
<dbReference type="AlphaFoldDB" id="A0AAQ3SWZ3"/>
<comment type="similarity">
    <text evidence="2">Belongs to the bHLH protein family.</text>
</comment>
<evidence type="ECO:0000256" key="2">
    <source>
        <dbReference type="ARBA" id="ARBA00005510"/>
    </source>
</evidence>
<accession>A0AAQ3SWZ3</accession>
<dbReference type="PANTHER" id="PTHR46266">
    <property type="entry name" value="TRANSCRIPTION FACTOR TT8"/>
    <property type="match status" value="1"/>
</dbReference>
<keyword evidence="5" id="KW-0804">Transcription</keyword>
<dbReference type="InterPro" id="IPR054502">
    <property type="entry name" value="bHLH-TF_ACT-like_plant"/>
</dbReference>
<feature type="region of interest" description="Disordered" evidence="7">
    <location>
        <begin position="239"/>
        <end position="277"/>
    </location>
</feature>
<dbReference type="Proteomes" id="UP001341281">
    <property type="component" value="Chromosome 03"/>
</dbReference>
<evidence type="ECO:0000256" key="5">
    <source>
        <dbReference type="ARBA" id="ARBA00023163"/>
    </source>
</evidence>
<evidence type="ECO:0000313" key="10">
    <source>
        <dbReference type="Proteomes" id="UP001341281"/>
    </source>
</evidence>
<dbReference type="Pfam" id="PF14215">
    <property type="entry name" value="bHLH-MYC_N"/>
    <property type="match status" value="1"/>
</dbReference>
<proteinExistence type="inferred from homology"/>
<comment type="subcellular location">
    <subcellularLocation>
        <location evidence="1">Nucleus</location>
    </subcellularLocation>
</comment>
<feature type="compositionally biased region" description="Basic and acidic residues" evidence="7">
    <location>
        <begin position="449"/>
        <end position="468"/>
    </location>
</feature>
<dbReference type="Gene3D" id="4.10.280.10">
    <property type="entry name" value="Helix-loop-helix DNA-binding domain"/>
    <property type="match status" value="1"/>
</dbReference>
<evidence type="ECO:0000313" key="9">
    <source>
        <dbReference type="EMBL" id="WVZ62430.1"/>
    </source>
</evidence>
<name>A0AAQ3SWZ3_PASNO</name>
<keyword evidence="4" id="KW-0010">Activator</keyword>
<evidence type="ECO:0000256" key="7">
    <source>
        <dbReference type="SAM" id="MobiDB-lite"/>
    </source>
</evidence>
<sequence length="677" mass="73778">MAGGEAAVRRALQSVAESTGWTYSILWHLCPRQGALVWAEGHYNGAVKTRKTTAVHPGGGEDGQEEATASGAARRRSRQLRELYDSLAAAEDEAVAAPRRPSAAALAPEDLSEAEWFYLVCASYSFPPAVGLPGQAFARRGHVWLCGANKVDSKVFSRAILARTVACIPVDDGVLEIGTTEEVEEDIGLIQYARNIFMDQHGTTIVPTISGHSTSTPTTHINHRHHPFQQTKVENHILQPHNNADPTEGNRIGMEDDDEDRIDSETNNTENDPCQHHHQPLPLMDNVGNEQATLDAGSSELMRFQMSEMVRGGCSNQVDEEIPMLMVDEVVGQWNFHYQDLTGSSEFLQPSGGQDQDEDEAVVLPEHAHYVKTVVAILRHNACRQAQAAATTSTTVKTYRQAALSKNSPFSRWSRNDDVHGVLITHGGTPQRMLKSVLLGAPSRRRRHCGDDRGGGDAHQSPEPRTDDGEGTSSSRSRRGQQVHVLKERRRREKLNQRFVVLRSLVPFVTKMDRASILGDTIEYVKQLRRRIQELESPSPAAPARQPVDGGVGGGGSSTIPTTAAPAAACSTLQEGGQGHHRTARGGGGGGAEVQVSIIESDALVELQCPHREGLLLRVMQALHRDLRLEVTSVQASSAGDALVVELRAKVKEVNGRRSSITEVKRAIHHLIVSESD</sequence>
<evidence type="ECO:0000256" key="6">
    <source>
        <dbReference type="ARBA" id="ARBA00023242"/>
    </source>
</evidence>
<dbReference type="EMBL" id="CP144747">
    <property type="protein sequence ID" value="WVZ62430.1"/>
    <property type="molecule type" value="Genomic_DNA"/>
</dbReference>
<feature type="region of interest" description="Disordered" evidence="7">
    <location>
        <begin position="535"/>
        <end position="563"/>
    </location>
</feature>
<evidence type="ECO:0000256" key="3">
    <source>
        <dbReference type="ARBA" id="ARBA00023015"/>
    </source>
</evidence>
<evidence type="ECO:0000256" key="4">
    <source>
        <dbReference type="ARBA" id="ARBA00023159"/>
    </source>
</evidence>
<dbReference type="PANTHER" id="PTHR46266:SF4">
    <property type="entry name" value="TRANSCRIPTION FACTOR TT8"/>
    <property type="match status" value="1"/>
</dbReference>
<protein>
    <recommendedName>
        <fullName evidence="8">BHLH domain-containing protein</fullName>
    </recommendedName>
</protein>
<dbReference type="InterPro" id="IPR011598">
    <property type="entry name" value="bHLH_dom"/>
</dbReference>
<organism evidence="9 10">
    <name type="scientific">Paspalum notatum var. saurae</name>
    <dbReference type="NCBI Taxonomy" id="547442"/>
    <lineage>
        <taxon>Eukaryota</taxon>
        <taxon>Viridiplantae</taxon>
        <taxon>Streptophyta</taxon>
        <taxon>Embryophyta</taxon>
        <taxon>Tracheophyta</taxon>
        <taxon>Spermatophyta</taxon>
        <taxon>Magnoliopsida</taxon>
        <taxon>Liliopsida</taxon>
        <taxon>Poales</taxon>
        <taxon>Poaceae</taxon>
        <taxon>PACMAD clade</taxon>
        <taxon>Panicoideae</taxon>
        <taxon>Andropogonodae</taxon>
        <taxon>Paspaleae</taxon>
        <taxon>Paspalinae</taxon>
        <taxon>Paspalum</taxon>
    </lineage>
</organism>
<feature type="compositionally biased region" description="Basic residues" evidence="7">
    <location>
        <begin position="476"/>
        <end position="490"/>
    </location>
</feature>
<evidence type="ECO:0000259" key="8">
    <source>
        <dbReference type="PROSITE" id="PS50888"/>
    </source>
</evidence>
<keyword evidence="10" id="KW-1185">Reference proteome</keyword>
<feature type="region of interest" description="Disordered" evidence="7">
    <location>
        <begin position="52"/>
        <end position="75"/>
    </location>
</feature>
<keyword evidence="3" id="KW-0805">Transcription regulation</keyword>
<dbReference type="PROSITE" id="PS50888">
    <property type="entry name" value="BHLH"/>
    <property type="match status" value="1"/>
</dbReference>
<feature type="domain" description="BHLH" evidence="8">
    <location>
        <begin position="479"/>
        <end position="528"/>
    </location>
</feature>